<dbReference type="Proteomes" id="UP000323142">
    <property type="component" value="Unassembled WGS sequence"/>
</dbReference>
<dbReference type="InterPro" id="IPR036514">
    <property type="entry name" value="SGNH_hydro_sf"/>
</dbReference>
<dbReference type="AlphaFoldDB" id="A0A5B2VDI2"/>
<gene>
    <name evidence="2" type="ORF">F0L46_13335</name>
</gene>
<dbReference type="GO" id="GO:0016788">
    <property type="term" value="F:hydrolase activity, acting on ester bonds"/>
    <property type="evidence" value="ECO:0007669"/>
    <property type="project" value="UniProtKB-ARBA"/>
</dbReference>
<reference evidence="2 3" key="1">
    <citation type="submission" date="2019-09" db="EMBL/GenBank/DDBJ databases">
        <title>Salinarimonas rosea gen. nov., sp. nov., a new member of the a-2 subgroup of the Proteobacteria.</title>
        <authorList>
            <person name="Liu J."/>
        </authorList>
    </citation>
    <scope>NUCLEOTIDE SEQUENCE [LARGE SCALE GENOMIC DNA]</scope>
    <source>
        <strain evidence="2 3">BN140002</strain>
    </source>
</reference>
<dbReference type="Pfam" id="PF25182">
    <property type="entry name" value="NonGDSL"/>
    <property type="match status" value="1"/>
</dbReference>
<dbReference type="EMBL" id="VUOA01000023">
    <property type="protein sequence ID" value="KAA2236746.1"/>
    <property type="molecule type" value="Genomic_DNA"/>
</dbReference>
<sequence>MRPVVYRVVRGVALALATAIVAAGVAGAKPALAQTAAPLQDGAREAATAAPAVPAPEAPDAGLSPECRVPGAKLYNLAPLRAVKAALRDDRAIRVLLIGASGGGGAFSSVISYPVRLRTELEKQFKGMEVEVIHRALSGEVGTGAADMVRTATAEIGPDLVIWQVGTNDALARVDVDEFAEALGETVAWLKSHEIDVLLVDPQYTSTLGSDPYYARVVQAVGTAAARNGVPLVQRFEAMKYLATSGGGAAVGGFALNNLGKRCIAEHVARAVAVAVGLAGDETPPASR</sequence>
<dbReference type="Gene3D" id="3.40.50.1110">
    <property type="entry name" value="SGNH hydrolase"/>
    <property type="match status" value="1"/>
</dbReference>
<name>A0A5B2VDI2_9HYPH</name>
<keyword evidence="1" id="KW-0732">Signal</keyword>
<proteinExistence type="predicted"/>
<feature type="chain" id="PRO_5023032485" evidence="1">
    <location>
        <begin position="29"/>
        <end position="288"/>
    </location>
</feature>
<comment type="caution">
    <text evidence="2">The sequence shown here is derived from an EMBL/GenBank/DDBJ whole genome shotgun (WGS) entry which is preliminary data.</text>
</comment>
<organism evidence="2 3">
    <name type="scientific">Salinarimonas soli</name>
    <dbReference type="NCBI Taxonomy" id="1638099"/>
    <lineage>
        <taxon>Bacteria</taxon>
        <taxon>Pseudomonadati</taxon>
        <taxon>Pseudomonadota</taxon>
        <taxon>Alphaproteobacteria</taxon>
        <taxon>Hyphomicrobiales</taxon>
        <taxon>Salinarimonadaceae</taxon>
        <taxon>Salinarimonas</taxon>
    </lineage>
</organism>
<dbReference type="OrthoDB" id="7203637at2"/>
<dbReference type="InterPro" id="IPR057572">
    <property type="entry name" value="NonGDSL"/>
</dbReference>
<dbReference type="SUPFAM" id="SSF52266">
    <property type="entry name" value="SGNH hydrolase"/>
    <property type="match status" value="1"/>
</dbReference>
<protein>
    <submittedName>
        <fullName evidence="2">SGNH/GDSL hydrolase family protein</fullName>
    </submittedName>
</protein>
<reference evidence="2 3" key="2">
    <citation type="submission" date="2019-09" db="EMBL/GenBank/DDBJ databases">
        <authorList>
            <person name="Jin C."/>
        </authorList>
    </citation>
    <scope>NUCLEOTIDE SEQUENCE [LARGE SCALE GENOMIC DNA]</scope>
    <source>
        <strain evidence="2 3">BN140002</strain>
    </source>
</reference>
<keyword evidence="3" id="KW-1185">Reference proteome</keyword>
<keyword evidence="2" id="KW-0378">Hydrolase</keyword>
<feature type="signal peptide" evidence="1">
    <location>
        <begin position="1"/>
        <end position="28"/>
    </location>
</feature>
<evidence type="ECO:0000256" key="1">
    <source>
        <dbReference type="SAM" id="SignalP"/>
    </source>
</evidence>
<accession>A0A5B2VDI2</accession>
<evidence type="ECO:0000313" key="3">
    <source>
        <dbReference type="Proteomes" id="UP000323142"/>
    </source>
</evidence>
<evidence type="ECO:0000313" key="2">
    <source>
        <dbReference type="EMBL" id="KAA2236746.1"/>
    </source>
</evidence>